<dbReference type="PANTHER" id="PTHR30344:SF1">
    <property type="entry name" value="6-PHOSPHOGLUCONOLACTONASE"/>
    <property type="match status" value="1"/>
</dbReference>
<dbReference type="RefSeq" id="WP_071878281.1">
    <property type="nucleotide sequence ID" value="NZ_JXLC01000017.1"/>
</dbReference>
<name>A0A0S3K6Z6_9ENTE</name>
<reference evidence="2 4" key="2">
    <citation type="submission" date="2015-12" db="EMBL/GenBank/DDBJ databases">
        <authorList>
            <person name="Lauer A."/>
            <person name="Humrighouse B."/>
            <person name="Loparev V."/>
            <person name="Shewmaker P.L."/>
            <person name="Whitney A.M."/>
            <person name="McLaughlin R.W."/>
        </authorList>
    </citation>
    <scope>NUCLEOTIDE SEQUENCE [LARGE SCALE GENOMIC DNA]</scope>
    <source>
        <strain evidence="2 4">LMG 23085</strain>
    </source>
</reference>
<sequence length="342" mass="37912">MLEQILLGTYTRRESKGIYQIELDTEKERLSDAALLVEETSPTYLALNQKGDLFNVTSVDGEGGMAAYTNNNGHFDLLNKVTEAGAPPCYVALDEEKQLVFGANYHQGIVHVYRILADGQLEHTDKIIHDEPTGPHENQDNAHVHYTDLTPDRRLAVCDLGTDRVYTYDVSPEGKLSEVAQYVAEPGTGPRHLVFHPNNQYAYLFGELDSTVTVLAYNAADGSFTQVQKVSTLPDGFNEFNGGAAIRISADGRFVYASNRGHDSIAVFATTEDGSKVERVQLISTEGEIPRDFDLDPSGKFVVAANQNTDNLTLYRRDEQTGLLEMIQKDVYAPECVCVYFK</sequence>
<comment type="similarity">
    <text evidence="1">Belongs to the cycloisomerase 2 family.</text>
</comment>
<dbReference type="EMBL" id="JXLC01000017">
    <property type="protein sequence ID" value="OJG90987.1"/>
    <property type="molecule type" value="Genomic_DNA"/>
</dbReference>
<evidence type="ECO:0000313" key="2">
    <source>
        <dbReference type="EMBL" id="ALS00086.1"/>
    </source>
</evidence>
<evidence type="ECO:0000313" key="4">
    <source>
        <dbReference type="Proteomes" id="UP000065511"/>
    </source>
</evidence>
<dbReference type="Gene3D" id="2.130.10.10">
    <property type="entry name" value="YVTN repeat-like/Quinoprotein amine dehydrogenase"/>
    <property type="match status" value="1"/>
</dbReference>
<dbReference type="InterPro" id="IPR011048">
    <property type="entry name" value="Haem_d1_sf"/>
</dbReference>
<dbReference type="Proteomes" id="UP000065511">
    <property type="component" value="Chromosome"/>
</dbReference>
<evidence type="ECO:0000313" key="5">
    <source>
        <dbReference type="Proteomes" id="UP000183039"/>
    </source>
</evidence>
<accession>A0A0S3K6Z6</accession>
<evidence type="ECO:0000256" key="1">
    <source>
        <dbReference type="ARBA" id="ARBA00005564"/>
    </source>
</evidence>
<dbReference type="GO" id="GO:0005829">
    <property type="term" value="C:cytosol"/>
    <property type="evidence" value="ECO:0007669"/>
    <property type="project" value="TreeGrafter"/>
</dbReference>
<dbReference type="InterPro" id="IPR015943">
    <property type="entry name" value="WD40/YVTN_repeat-like_dom_sf"/>
</dbReference>
<dbReference type="GO" id="GO:0017057">
    <property type="term" value="F:6-phosphogluconolactonase activity"/>
    <property type="evidence" value="ECO:0007669"/>
    <property type="project" value="TreeGrafter"/>
</dbReference>
<reference evidence="3 5" key="1">
    <citation type="submission" date="2014-12" db="EMBL/GenBank/DDBJ databases">
        <title>Draft genome sequences of 29 type strains of Enterococci.</title>
        <authorList>
            <person name="Zhong Z."/>
            <person name="Sun Z."/>
            <person name="Liu W."/>
            <person name="Zhang W."/>
            <person name="Zhang H."/>
        </authorList>
    </citation>
    <scope>NUCLEOTIDE SEQUENCE [LARGE SCALE GENOMIC DNA]</scope>
    <source>
        <strain evidence="3 5">DSM 22801</strain>
    </source>
</reference>
<dbReference type="Pfam" id="PF10282">
    <property type="entry name" value="Lactonase"/>
    <property type="match status" value="1"/>
</dbReference>
<dbReference type="Proteomes" id="UP000183039">
    <property type="component" value="Unassembled WGS sequence"/>
</dbReference>
<keyword evidence="4" id="KW-1185">Reference proteome</keyword>
<dbReference type="AlphaFoldDB" id="A0A0S3K6Z6"/>
<organism evidence="3 5">
    <name type="scientific">Enterococcus silesiacus</name>
    <dbReference type="NCBI Taxonomy" id="332949"/>
    <lineage>
        <taxon>Bacteria</taxon>
        <taxon>Bacillati</taxon>
        <taxon>Bacillota</taxon>
        <taxon>Bacilli</taxon>
        <taxon>Lactobacillales</taxon>
        <taxon>Enterococcaceae</taxon>
        <taxon>Enterococcus</taxon>
    </lineage>
</organism>
<protein>
    <submittedName>
        <fullName evidence="3">6-phosphogluconolactonase</fullName>
    </submittedName>
</protein>
<dbReference type="FunFam" id="2.130.10.10:FF:000306">
    <property type="entry name" value="3-carboxymuconate cyclase"/>
    <property type="match status" value="1"/>
</dbReference>
<dbReference type="InterPro" id="IPR050282">
    <property type="entry name" value="Cycloisomerase_2"/>
</dbReference>
<dbReference type="EMBL" id="CP013614">
    <property type="protein sequence ID" value="ALS00086.1"/>
    <property type="molecule type" value="Genomic_DNA"/>
</dbReference>
<gene>
    <name evidence="2" type="ORF">ATZ33_01410</name>
    <name evidence="3" type="ORF">RV15_GL000983</name>
</gene>
<proteinExistence type="inferred from homology"/>
<dbReference type="PANTHER" id="PTHR30344">
    <property type="entry name" value="6-PHOSPHOGLUCONOLACTONASE-RELATED"/>
    <property type="match status" value="1"/>
</dbReference>
<evidence type="ECO:0000313" key="3">
    <source>
        <dbReference type="EMBL" id="OJG90987.1"/>
    </source>
</evidence>
<dbReference type="InterPro" id="IPR019405">
    <property type="entry name" value="Lactonase_7-beta_prop"/>
</dbReference>
<dbReference type="KEGG" id="ess:ATZ33_01410"/>
<dbReference type="OrthoDB" id="9790815at2"/>
<dbReference type="SUPFAM" id="SSF51004">
    <property type="entry name" value="C-terminal (heme d1) domain of cytochrome cd1-nitrite reductase"/>
    <property type="match status" value="1"/>
</dbReference>